<dbReference type="Pfam" id="PF13531">
    <property type="entry name" value="SBP_bac_11"/>
    <property type="match status" value="1"/>
</dbReference>
<dbReference type="GO" id="GO:0030973">
    <property type="term" value="F:molybdate ion binding"/>
    <property type="evidence" value="ECO:0007669"/>
    <property type="project" value="InterPro"/>
</dbReference>
<proteinExistence type="inferred from homology"/>
<dbReference type="GO" id="GO:0046872">
    <property type="term" value="F:metal ion binding"/>
    <property type="evidence" value="ECO:0007669"/>
    <property type="project" value="UniProtKB-KW"/>
</dbReference>
<evidence type="ECO:0000256" key="6">
    <source>
        <dbReference type="SAM" id="SignalP"/>
    </source>
</evidence>
<evidence type="ECO:0000256" key="4">
    <source>
        <dbReference type="ARBA" id="ARBA00022729"/>
    </source>
</evidence>
<dbReference type="SUPFAM" id="SSF53850">
    <property type="entry name" value="Periplasmic binding protein-like II"/>
    <property type="match status" value="1"/>
</dbReference>
<evidence type="ECO:0000256" key="3">
    <source>
        <dbReference type="ARBA" id="ARBA00022723"/>
    </source>
</evidence>
<evidence type="ECO:0000256" key="5">
    <source>
        <dbReference type="PIRSR" id="PIRSR004846-1"/>
    </source>
</evidence>
<keyword evidence="4 6" id="KW-0732">Signal</keyword>
<dbReference type="EMBL" id="KU144978">
    <property type="protein sequence ID" value="AMK59293.1"/>
    <property type="molecule type" value="Genomic_DNA"/>
</dbReference>
<dbReference type="InterPro" id="IPR005950">
    <property type="entry name" value="ModA"/>
</dbReference>
<feature type="signal peptide" evidence="6">
    <location>
        <begin position="1"/>
        <end position="23"/>
    </location>
</feature>
<dbReference type="PANTHER" id="PTHR30632">
    <property type="entry name" value="MOLYBDATE-BINDING PERIPLASMIC PROTEIN"/>
    <property type="match status" value="1"/>
</dbReference>
<dbReference type="GO" id="GO:0015689">
    <property type="term" value="P:molybdate ion transport"/>
    <property type="evidence" value="ECO:0007669"/>
    <property type="project" value="InterPro"/>
</dbReference>
<keyword evidence="2 5" id="KW-0500">Molybdenum</keyword>
<dbReference type="InterPro" id="IPR044084">
    <property type="entry name" value="AvModA-like_subst-bd"/>
</dbReference>
<dbReference type="GO" id="GO:1901359">
    <property type="term" value="F:tungstate binding"/>
    <property type="evidence" value="ECO:0007669"/>
    <property type="project" value="UniProtKB-ARBA"/>
</dbReference>
<feature type="chain" id="PRO_5007274478" evidence="6">
    <location>
        <begin position="24"/>
        <end position="251"/>
    </location>
</feature>
<keyword evidence="3 5" id="KW-0479">Metal-binding</keyword>
<feature type="binding site" evidence="5">
    <location>
        <position position="60"/>
    </location>
    <ligand>
        <name>molybdate</name>
        <dbReference type="ChEBI" id="CHEBI:36264"/>
    </ligand>
</feature>
<dbReference type="FunFam" id="3.40.190.10:FF:000035">
    <property type="entry name" value="Molybdate ABC transporter substrate-binding protein"/>
    <property type="match status" value="1"/>
</dbReference>
<dbReference type="PANTHER" id="PTHR30632:SF14">
    <property type="entry name" value="TUNGSTATE_MOLYBDATE_CHROMATE-BINDING PROTEIN MODA"/>
    <property type="match status" value="1"/>
</dbReference>
<reference evidence="7" key="1">
    <citation type="journal article" date="2016" name="Appl. Environ. Microbiol.">
        <title>Functional Metagenomics of a Biostimulated Petroleum-Contaminated Soil Reveals an Extraordinary Diversity of Extradiol Dioxygenases.</title>
        <authorList>
            <person name="Terron-Gonzalez L."/>
            <person name="Martin-Cabello G."/>
            <person name="Ferrer M."/>
            <person name="Santero E."/>
        </authorList>
    </citation>
    <scope>NUCLEOTIDE SEQUENCE</scope>
</reference>
<dbReference type="Gene3D" id="3.40.190.10">
    <property type="entry name" value="Periplasmic binding protein-like II"/>
    <property type="match status" value="2"/>
</dbReference>
<evidence type="ECO:0000256" key="1">
    <source>
        <dbReference type="ARBA" id="ARBA00009175"/>
    </source>
</evidence>
<dbReference type="InterPro" id="IPR050682">
    <property type="entry name" value="ModA/WtpA"/>
</dbReference>
<protein>
    <submittedName>
        <fullName evidence="7">Molybdenum ABC transporter periplasmic molybdate-binding protein</fullName>
    </submittedName>
</protein>
<accession>A0A126SYD9</accession>
<evidence type="ECO:0000256" key="2">
    <source>
        <dbReference type="ARBA" id="ARBA00022505"/>
    </source>
</evidence>
<dbReference type="CDD" id="cd13539">
    <property type="entry name" value="PBP2_AvModA"/>
    <property type="match status" value="1"/>
</dbReference>
<dbReference type="PIRSF" id="PIRSF004846">
    <property type="entry name" value="ModA"/>
    <property type="match status" value="1"/>
</dbReference>
<dbReference type="NCBIfam" id="TIGR01256">
    <property type="entry name" value="modA"/>
    <property type="match status" value="1"/>
</dbReference>
<dbReference type="AlphaFoldDB" id="A0A126SYD9"/>
<sequence>MSRIFRYALILLLSTTVIDTAQAGEAIVAVAVNFSAPMAAIAAAFEKSSGHKVSLVNGATGKFYAQITNGAPFDVLLSADAETPTRLAKAGQAVAGSQFTYALGKLVLWSAQPGLVDGQGAVLKNGEFKHLAIANPKVAPYGAAAMEVMKALGVAASLENRLVLGENIAQTHQFIATGNAELGFVALSQIYKDGQFAAGSQWVVPNELYAPIRQDAVLLGHGKDNSAAEALLAYLKGDAAKVMIRAYGYGF</sequence>
<feature type="binding site" evidence="5">
    <location>
        <position position="168"/>
    </location>
    <ligand>
        <name>molybdate</name>
        <dbReference type="ChEBI" id="CHEBI:36264"/>
    </ligand>
</feature>
<organism evidence="7">
    <name type="scientific">uncultured bacterium UPO50</name>
    <dbReference type="NCBI Taxonomy" id="1776975"/>
    <lineage>
        <taxon>Bacteria</taxon>
        <taxon>environmental samples</taxon>
    </lineage>
</organism>
<evidence type="ECO:0000313" key="7">
    <source>
        <dbReference type="EMBL" id="AMK59293.1"/>
    </source>
</evidence>
<comment type="similarity">
    <text evidence="1">Belongs to the bacterial solute-binding protein ModA family.</text>
</comment>
<name>A0A126SYD9_9BACT</name>